<organism evidence="3 4">
    <name type="scientific">Anolis carolinensis</name>
    <name type="common">Green anole</name>
    <name type="synonym">American chameleon</name>
    <dbReference type="NCBI Taxonomy" id="28377"/>
    <lineage>
        <taxon>Eukaryota</taxon>
        <taxon>Metazoa</taxon>
        <taxon>Chordata</taxon>
        <taxon>Craniata</taxon>
        <taxon>Vertebrata</taxon>
        <taxon>Euteleostomi</taxon>
        <taxon>Lepidosauria</taxon>
        <taxon>Squamata</taxon>
        <taxon>Bifurcata</taxon>
        <taxon>Unidentata</taxon>
        <taxon>Episquamata</taxon>
        <taxon>Toxicofera</taxon>
        <taxon>Iguania</taxon>
        <taxon>Dactyloidae</taxon>
        <taxon>Anolis</taxon>
    </lineage>
</organism>
<reference evidence="3" key="2">
    <citation type="submission" date="2025-08" db="UniProtKB">
        <authorList>
            <consortium name="Ensembl"/>
        </authorList>
    </citation>
    <scope>IDENTIFICATION</scope>
</reference>
<dbReference type="AlphaFoldDB" id="G1KUE3"/>
<dbReference type="PANTHER" id="PTHR45913">
    <property type="entry name" value="EPM2A-INTERACTING PROTEIN 1"/>
    <property type="match status" value="1"/>
</dbReference>
<dbReference type="FunFam" id="1.10.4020.10:FF:000001">
    <property type="entry name" value="zinc finger protein 263 isoform X1"/>
    <property type="match status" value="1"/>
</dbReference>
<protein>
    <recommendedName>
        <fullName evidence="2">SCAN box domain-containing protein</fullName>
    </recommendedName>
</protein>
<keyword evidence="4" id="KW-1185">Reference proteome</keyword>
<gene>
    <name evidence="3" type="primary">LOC103278089</name>
</gene>
<dbReference type="InterPro" id="IPR038269">
    <property type="entry name" value="SCAN_sf"/>
</dbReference>
<dbReference type="Ensembl" id="ENSACAT00000017871.3">
    <property type="protein sequence ID" value="ENSACAP00000017525.3"/>
    <property type="gene ID" value="ENSACAG00000017802.3"/>
</dbReference>
<dbReference type="PROSITE" id="PS50804">
    <property type="entry name" value="SCAN_BOX"/>
    <property type="match status" value="1"/>
</dbReference>
<dbReference type="PANTHER" id="PTHR45913:SF22">
    <property type="entry name" value="SCAN BOX DOMAIN-CONTAINING PROTEIN"/>
    <property type="match status" value="1"/>
</dbReference>
<dbReference type="Bgee" id="ENSACAG00000017802">
    <property type="expression patterns" value="Expressed in embryonic post-anal tail and 12 other cell types or tissues"/>
</dbReference>
<reference evidence="3 4" key="1">
    <citation type="submission" date="2009-12" db="EMBL/GenBank/DDBJ databases">
        <title>The Genome Sequence of Anolis carolinensis (Green Anole Lizard).</title>
        <authorList>
            <consortium name="The Genome Sequencing Platform"/>
            <person name="Di Palma F."/>
            <person name="Alfoldi J."/>
            <person name="Heiman D."/>
            <person name="Young S."/>
            <person name="Grabherr M."/>
            <person name="Johnson J."/>
            <person name="Lander E.S."/>
            <person name="Lindblad-Toh K."/>
        </authorList>
    </citation>
    <scope>NUCLEOTIDE SEQUENCE [LARGE SCALE GENOMIC DNA]</scope>
    <source>
        <strain evidence="3 4">JBL SC #1</strain>
    </source>
</reference>
<dbReference type="Proteomes" id="UP000001646">
    <property type="component" value="Chromosome 2"/>
</dbReference>
<reference evidence="3" key="3">
    <citation type="submission" date="2025-09" db="UniProtKB">
        <authorList>
            <consortium name="Ensembl"/>
        </authorList>
    </citation>
    <scope>IDENTIFICATION</scope>
</reference>
<dbReference type="InterPro" id="IPR003309">
    <property type="entry name" value="SCAN_dom"/>
</dbReference>
<evidence type="ECO:0000256" key="1">
    <source>
        <dbReference type="SAM" id="MobiDB-lite"/>
    </source>
</evidence>
<evidence type="ECO:0000313" key="3">
    <source>
        <dbReference type="Ensembl" id="ENSACAP00000017525.3"/>
    </source>
</evidence>
<accession>G1KUE3</accession>
<dbReference type="SUPFAM" id="SSF53098">
    <property type="entry name" value="Ribonuclease H-like"/>
    <property type="match status" value="1"/>
</dbReference>
<dbReference type="eggNOG" id="ENOG502QT83">
    <property type="taxonomic scope" value="Eukaryota"/>
</dbReference>
<dbReference type="SUPFAM" id="SSF47353">
    <property type="entry name" value="Retrovirus capsid dimerization domain-like"/>
    <property type="match status" value="1"/>
</dbReference>
<dbReference type="STRING" id="28377.ENSACAP00000017525"/>
<dbReference type="Pfam" id="PF02023">
    <property type="entry name" value="SCAN"/>
    <property type="match status" value="1"/>
</dbReference>
<feature type="region of interest" description="Disordered" evidence="1">
    <location>
        <begin position="1"/>
        <end position="23"/>
    </location>
</feature>
<name>G1KUE3_ANOCA</name>
<dbReference type="HOGENOM" id="CLU_021316_5_0_1"/>
<feature type="domain" description="SCAN box" evidence="2">
    <location>
        <begin position="154"/>
        <end position="237"/>
    </location>
</feature>
<dbReference type="InterPro" id="IPR012337">
    <property type="entry name" value="RNaseH-like_sf"/>
</dbReference>
<dbReference type="GeneTree" id="ENSGT00940000160807"/>
<evidence type="ECO:0000313" key="4">
    <source>
        <dbReference type="Proteomes" id="UP000001646"/>
    </source>
</evidence>
<dbReference type="CDD" id="cd07936">
    <property type="entry name" value="SCAN"/>
    <property type="match status" value="1"/>
</dbReference>
<dbReference type="Gene3D" id="1.10.4020.10">
    <property type="entry name" value="DNA breaking-rejoining enzymes"/>
    <property type="match status" value="1"/>
</dbReference>
<sequence>MKELNPASLQLELGTPRKGGKAGSMVQSEHVTEGLQWKAPEEGNNLPGKGMQQHWEAQWQEFLKTLQSPSWAWGSLSPAEETPWDEAKAFLASFEQVAKACRWPKEEWAARLMPALSGEAEQAFLSLEARDREDYGKVKAAILRGETLRAELQRQHFRQFCCQEVEDPRRVYSQVQELCSRWLKPERRSKEQILELLVLEQFLASLPQDLQGWIRGGGPETCSQAVALAEDFLLKRQQEADSARWQGPLQDVCVGSLEAEGTSPDAAQGQIYEEAKRVKDVEIPLLGGGIKGPSPSISVFPRDGQVKTEAGLGADLLDQRDTGISLHRVEQTISQAGQQTIFWQVLQEEGGNAQLFGEGEATSIKVEASSHAEDEMEERPGAFPLVNQGNGPLTAETYGERTNHPMIMDRVEKNVKKRKYREDYLQYGFTSIIIAGIEKPQCVICGEVLAAESMKPNKLKRHFDCKHSSLAGKDPNYFRSKADGLKKARLDTGGEYHKQNVTAVEASYLVALRIARAMKPHTTAEDLLLPAAKDIVQVMIGDEFVTKLSALPLSNDTVRRRINDLSADILGQVIQEIKSAPLPIFSIQLDESTDVANCSQLLVYVRYINDDDFKDEFLFYKPLETTTTAHDVFDTVGSFLKEHKISWEKVCGVCTDGASAVLGCRSGFQRLVLNESPKVIGSHCMNHWQILTMKTLPQELQEVMKSVISSVNFVKADTLNSQLFLQLCNELDAPNNALLFHTEVRWLSTGKVLKRAFELRDELKMFFNQKARPQYEALFSDESELQKIAYLVDIFTILNELNLSLQGPNATCLNLSEMIQSFQMKLLFWLKKMDENKMYMFPTLSAFFEEHDIEPDKRIKVLISVKEHLRMLADEISLYFPNLPDTPFALARSPFTVRVEDVPETAQKEFIEFINSDAVRTDFSRMPVTKFWIKCLPSYPVLSETVLRLLLPFPTTYLCETGFSSLLVIKSQYRSSLVVEDYLRCALAKTAPRISDLVRKKQSQPSH</sequence>
<evidence type="ECO:0000259" key="2">
    <source>
        <dbReference type="PROSITE" id="PS50804"/>
    </source>
</evidence>
<dbReference type="SMART" id="SM00431">
    <property type="entry name" value="SCAN"/>
    <property type="match status" value="1"/>
</dbReference>
<proteinExistence type="predicted"/>